<dbReference type="RefSeq" id="WP_061918852.1">
    <property type="nucleotide sequence ID" value="NZ_DF967971.1"/>
</dbReference>
<keyword evidence="2" id="KW-0812">Transmembrane</keyword>
<sequence length="116" mass="12658">MSDGIVVAILGALSTVAGGIIVYLASRKKNQADAADAVTDAALALINPLKDRLAELEAKVKKQENEIANLRRQVDRYADRIIVLMRGIENLIKQIGELGEKPCWEPDEWSGSGDDR</sequence>
<evidence type="ECO:0000313" key="3">
    <source>
        <dbReference type="EMBL" id="KPL74547.1"/>
    </source>
</evidence>
<accession>A0A0P6X0Z5</accession>
<gene>
    <name evidence="3" type="ORF">AC812_12185</name>
</gene>
<keyword evidence="2" id="KW-0472">Membrane</keyword>
<keyword evidence="4" id="KW-1185">Reference proteome</keyword>
<evidence type="ECO:0000256" key="1">
    <source>
        <dbReference type="SAM" id="Coils"/>
    </source>
</evidence>
<comment type="caution">
    <text evidence="3">The sequence shown here is derived from an EMBL/GenBank/DDBJ whole genome shotgun (WGS) entry which is preliminary data.</text>
</comment>
<keyword evidence="2" id="KW-1133">Transmembrane helix</keyword>
<evidence type="ECO:0000256" key="2">
    <source>
        <dbReference type="SAM" id="Phobius"/>
    </source>
</evidence>
<proteinExistence type="predicted"/>
<evidence type="ECO:0000313" key="4">
    <source>
        <dbReference type="Proteomes" id="UP000050514"/>
    </source>
</evidence>
<feature type="transmembrane region" description="Helical" evidence="2">
    <location>
        <begin position="6"/>
        <end position="25"/>
    </location>
</feature>
<dbReference type="STRING" id="360411.AC812_12185"/>
<reference evidence="3 4" key="1">
    <citation type="submission" date="2015-07" db="EMBL/GenBank/DDBJ databases">
        <title>Draft genome of Bellilinea caldifistulae DSM 17877.</title>
        <authorList>
            <person name="Hemp J."/>
            <person name="Ward L.M."/>
            <person name="Pace L.A."/>
            <person name="Fischer W.W."/>
        </authorList>
    </citation>
    <scope>NUCLEOTIDE SEQUENCE [LARGE SCALE GENOMIC DNA]</scope>
    <source>
        <strain evidence="3 4">GOMI-1</strain>
    </source>
</reference>
<dbReference type="Proteomes" id="UP000050514">
    <property type="component" value="Unassembled WGS sequence"/>
</dbReference>
<dbReference type="EMBL" id="LGHJ01000017">
    <property type="protein sequence ID" value="KPL74547.1"/>
    <property type="molecule type" value="Genomic_DNA"/>
</dbReference>
<keyword evidence="1" id="KW-0175">Coiled coil</keyword>
<dbReference type="AlphaFoldDB" id="A0A0P6X0Z5"/>
<protein>
    <submittedName>
        <fullName evidence="3">Uncharacterized protein</fullName>
    </submittedName>
</protein>
<name>A0A0P6X0Z5_9CHLR</name>
<organism evidence="3 4">
    <name type="scientific">Bellilinea caldifistulae</name>
    <dbReference type="NCBI Taxonomy" id="360411"/>
    <lineage>
        <taxon>Bacteria</taxon>
        <taxon>Bacillati</taxon>
        <taxon>Chloroflexota</taxon>
        <taxon>Anaerolineae</taxon>
        <taxon>Anaerolineales</taxon>
        <taxon>Anaerolineaceae</taxon>
        <taxon>Bellilinea</taxon>
    </lineage>
</organism>
<feature type="coiled-coil region" evidence="1">
    <location>
        <begin position="46"/>
        <end position="80"/>
    </location>
</feature>